<protein>
    <recommendedName>
        <fullName evidence="13">ATP synthase subunit b</fullName>
    </recommendedName>
    <alternativeName>
        <fullName evidence="13">ATP synthase F(0) sector subunit b</fullName>
    </alternativeName>
    <alternativeName>
        <fullName evidence="13">ATPase subunit I</fullName>
    </alternativeName>
    <alternativeName>
        <fullName evidence="13">F-type ATPase subunit b</fullName>
        <shortName evidence="13">F-ATPase subunit b</shortName>
    </alternativeName>
</protein>
<organism evidence="16 17">
    <name type="scientific">Marinobacter mobilis</name>
    <dbReference type="NCBI Taxonomy" id="488533"/>
    <lineage>
        <taxon>Bacteria</taxon>
        <taxon>Pseudomonadati</taxon>
        <taxon>Pseudomonadota</taxon>
        <taxon>Gammaproteobacteria</taxon>
        <taxon>Pseudomonadales</taxon>
        <taxon>Marinobacteraceae</taxon>
        <taxon>Marinobacter</taxon>
    </lineage>
</organism>
<keyword evidence="7 13" id="KW-0406">Ion transport</keyword>
<keyword evidence="8 13" id="KW-0472">Membrane</keyword>
<comment type="subcellular location">
    <subcellularLocation>
        <location evidence="13">Cell membrane</location>
        <topology evidence="13">Single-pass membrane protein</topology>
    </subcellularLocation>
    <subcellularLocation>
        <location evidence="12">Endomembrane system</location>
        <topology evidence="12">Single-pass membrane protein</topology>
    </subcellularLocation>
</comment>
<evidence type="ECO:0000256" key="8">
    <source>
        <dbReference type="ARBA" id="ARBA00023136"/>
    </source>
</evidence>
<evidence type="ECO:0000256" key="3">
    <source>
        <dbReference type="ARBA" id="ARBA00022547"/>
    </source>
</evidence>
<evidence type="ECO:0000313" key="17">
    <source>
        <dbReference type="Proteomes" id="UP000199675"/>
    </source>
</evidence>
<evidence type="ECO:0000256" key="14">
    <source>
        <dbReference type="RuleBase" id="RU003848"/>
    </source>
</evidence>
<evidence type="ECO:0000256" key="15">
    <source>
        <dbReference type="SAM" id="Coils"/>
    </source>
</evidence>
<dbReference type="GO" id="GO:0045259">
    <property type="term" value="C:proton-transporting ATP synthase complex"/>
    <property type="evidence" value="ECO:0007669"/>
    <property type="project" value="UniProtKB-KW"/>
</dbReference>
<evidence type="ECO:0000256" key="10">
    <source>
        <dbReference type="ARBA" id="ARBA00025198"/>
    </source>
</evidence>
<proteinExistence type="inferred from homology"/>
<dbReference type="HAMAP" id="MF_01398">
    <property type="entry name" value="ATP_synth_b_bprime"/>
    <property type="match status" value="1"/>
</dbReference>
<evidence type="ECO:0000256" key="1">
    <source>
        <dbReference type="ARBA" id="ARBA00005513"/>
    </source>
</evidence>
<dbReference type="AlphaFoldDB" id="A0A1H3CZC2"/>
<accession>A0A1H3CZC2</accession>
<comment type="function">
    <text evidence="11">Component of the F(0) channel, it forms part of the peripheral stalk, linking F(1) to F(0). The b'-subunit is a diverged and duplicated form of b found in plants and photosynthetic bacteria.</text>
</comment>
<sequence length="249" mass="28728">MEMSWSTFMLEIVNFVILIWILKRFLYKPVLEVIDQRRKNIEQQLAEVQQQQAQAKSLQGRYQDRLADWEQQRQQLESALSQELQTERAKQSGVLQSQLEQEREKARRAIKHQQAEVIRQSEIRALHQGARFASRLLEAAAGPELEARLLSLTAEELSQLPDATRDRIRSQWGEPPSDILVTSAYPLAEKDRQPLEQALRESLGLTAPISYQQDPELVAGIRINVGPWMLNTNVRDELNGFTEFSHGFE</sequence>
<dbReference type="InterPro" id="IPR000711">
    <property type="entry name" value="ATPase_OSCP/dsu"/>
</dbReference>
<name>A0A1H3CZC2_9GAMM</name>
<keyword evidence="5 13" id="KW-0375">Hydrogen ion transport</keyword>
<dbReference type="GO" id="GO:0046933">
    <property type="term" value="F:proton-transporting ATP synthase activity, rotational mechanism"/>
    <property type="evidence" value="ECO:0007669"/>
    <property type="project" value="UniProtKB-UniRule"/>
</dbReference>
<dbReference type="GO" id="GO:0012505">
    <property type="term" value="C:endomembrane system"/>
    <property type="evidence" value="ECO:0007669"/>
    <property type="project" value="UniProtKB-SubCell"/>
</dbReference>
<dbReference type="EMBL" id="FNNE01000011">
    <property type="protein sequence ID" value="SDX59572.1"/>
    <property type="molecule type" value="Genomic_DNA"/>
</dbReference>
<dbReference type="PANTHER" id="PTHR33445:SF2">
    <property type="entry name" value="ATP SYNTHASE SUBUNIT B', CHLOROPLASTIC"/>
    <property type="match status" value="1"/>
</dbReference>
<evidence type="ECO:0000256" key="9">
    <source>
        <dbReference type="ARBA" id="ARBA00023310"/>
    </source>
</evidence>
<keyword evidence="3 13" id="KW-0138">CF(0)</keyword>
<keyword evidence="2 13" id="KW-0813">Transport</keyword>
<evidence type="ECO:0000256" key="2">
    <source>
        <dbReference type="ARBA" id="ARBA00022448"/>
    </source>
</evidence>
<evidence type="ECO:0000256" key="6">
    <source>
        <dbReference type="ARBA" id="ARBA00022989"/>
    </source>
</evidence>
<comment type="function">
    <text evidence="10 13">F(1)F(0) ATP synthase produces ATP from ADP in the presence of a proton or sodium gradient. F-type ATPases consist of two structural domains, F(1) containing the extramembraneous catalytic core and F(0) containing the membrane proton channel, linked together by a central stalk and a peripheral stalk. During catalysis, ATP synthesis in the catalytic domain of F(1) is coupled via a rotary mechanism of the central stalk subunits to proton translocation.</text>
</comment>
<dbReference type="STRING" id="488533.SAMN04487960_11184"/>
<keyword evidence="4 13" id="KW-0812">Transmembrane</keyword>
<dbReference type="InterPro" id="IPR002146">
    <property type="entry name" value="ATP_synth_b/b'su_bac/chlpt"/>
</dbReference>
<dbReference type="InterPro" id="IPR050059">
    <property type="entry name" value="ATP_synthase_B_chain"/>
</dbReference>
<evidence type="ECO:0000256" key="5">
    <source>
        <dbReference type="ARBA" id="ARBA00022781"/>
    </source>
</evidence>
<evidence type="ECO:0000256" key="11">
    <source>
        <dbReference type="ARBA" id="ARBA00025614"/>
    </source>
</evidence>
<evidence type="ECO:0000256" key="4">
    <source>
        <dbReference type="ARBA" id="ARBA00022692"/>
    </source>
</evidence>
<comment type="similarity">
    <text evidence="1 13 14">Belongs to the ATPase B chain family.</text>
</comment>
<comment type="subunit">
    <text evidence="13">F-type ATPases have 2 components, F(1) - the catalytic core - and F(0) - the membrane proton channel. F(1) has five subunits: alpha(3), beta(3), gamma(1), delta(1), epsilon(1). F(0) has three main subunits: a(1), b(2) and c(10-14). The alpha and beta chains form an alternating ring which encloses part of the gamma chain. F(1) is attached to F(0) by a central stalk formed by the gamma and epsilon chains, while a peripheral stalk is formed by the delta and b chains.</text>
</comment>
<dbReference type="Pfam" id="PF00213">
    <property type="entry name" value="OSCP"/>
    <property type="match status" value="1"/>
</dbReference>
<dbReference type="Pfam" id="PF00430">
    <property type="entry name" value="ATP-synt_B"/>
    <property type="match status" value="1"/>
</dbReference>
<dbReference type="GO" id="GO:0046961">
    <property type="term" value="F:proton-transporting ATPase activity, rotational mechanism"/>
    <property type="evidence" value="ECO:0007669"/>
    <property type="project" value="TreeGrafter"/>
</dbReference>
<evidence type="ECO:0000313" key="16">
    <source>
        <dbReference type="EMBL" id="SDX59572.1"/>
    </source>
</evidence>
<reference evidence="16 17" key="1">
    <citation type="submission" date="2016-10" db="EMBL/GenBank/DDBJ databases">
        <authorList>
            <person name="de Groot N.N."/>
        </authorList>
    </citation>
    <scope>NUCLEOTIDE SEQUENCE [LARGE SCALE GENOMIC DNA]</scope>
    <source>
        <strain evidence="16 17">CGMCC 1.7059</strain>
    </source>
</reference>
<keyword evidence="9 13" id="KW-0066">ATP synthesis</keyword>
<dbReference type="PANTHER" id="PTHR33445">
    <property type="entry name" value="ATP SYNTHASE SUBUNIT B', CHLOROPLASTIC"/>
    <property type="match status" value="1"/>
</dbReference>
<feature type="coiled-coil region" evidence="15">
    <location>
        <begin position="31"/>
        <end position="116"/>
    </location>
</feature>
<gene>
    <name evidence="13" type="primary">atpF</name>
    <name evidence="16" type="ORF">SAMN04487960_11184</name>
</gene>
<dbReference type="Proteomes" id="UP000199675">
    <property type="component" value="Unassembled WGS sequence"/>
</dbReference>
<dbReference type="CDD" id="cd06503">
    <property type="entry name" value="ATP-synt_Fo_b"/>
    <property type="match status" value="1"/>
</dbReference>
<keyword evidence="15" id="KW-0175">Coiled coil</keyword>
<keyword evidence="17" id="KW-1185">Reference proteome</keyword>
<dbReference type="GO" id="GO:0005886">
    <property type="term" value="C:plasma membrane"/>
    <property type="evidence" value="ECO:0007669"/>
    <property type="project" value="UniProtKB-SubCell"/>
</dbReference>
<evidence type="ECO:0000256" key="12">
    <source>
        <dbReference type="ARBA" id="ARBA00037847"/>
    </source>
</evidence>
<evidence type="ECO:0000256" key="7">
    <source>
        <dbReference type="ARBA" id="ARBA00023065"/>
    </source>
</evidence>
<keyword evidence="6 13" id="KW-1133">Transmembrane helix</keyword>
<keyword evidence="13" id="KW-1003">Cell membrane</keyword>
<evidence type="ECO:0000256" key="13">
    <source>
        <dbReference type="HAMAP-Rule" id="MF_01398"/>
    </source>
</evidence>